<keyword evidence="5" id="KW-0647">Proteasome</keyword>
<feature type="domain" description="ATPase AAA-type core" evidence="4">
    <location>
        <begin position="92"/>
        <end position="165"/>
    </location>
</feature>
<dbReference type="InterPro" id="IPR027417">
    <property type="entry name" value="P-loop_NTPase"/>
</dbReference>
<keyword evidence="1" id="KW-0547">Nucleotide-binding</keyword>
<dbReference type="InterPro" id="IPR050221">
    <property type="entry name" value="26S_Proteasome_ATPase"/>
</dbReference>
<evidence type="ECO:0000259" key="4">
    <source>
        <dbReference type="Pfam" id="PF00004"/>
    </source>
</evidence>
<dbReference type="SUPFAM" id="SSF52540">
    <property type="entry name" value="P-loop containing nucleoside triphosphate hydrolases"/>
    <property type="match status" value="1"/>
</dbReference>
<comment type="caution">
    <text evidence="5">The sequence shown here is derived from an EMBL/GenBank/DDBJ whole genome shotgun (WGS) entry which is preliminary data.</text>
</comment>
<evidence type="ECO:0000256" key="2">
    <source>
        <dbReference type="ARBA" id="ARBA00022840"/>
    </source>
</evidence>
<dbReference type="Gene3D" id="3.40.50.300">
    <property type="entry name" value="P-loop containing nucleotide triphosphate hydrolases"/>
    <property type="match status" value="1"/>
</dbReference>
<proteinExistence type="predicted"/>
<reference evidence="5" key="1">
    <citation type="submission" date="2020-06" db="EMBL/GenBank/DDBJ databases">
        <authorList>
            <person name="Li T."/>
            <person name="Hu X."/>
            <person name="Zhang T."/>
            <person name="Song X."/>
            <person name="Zhang H."/>
            <person name="Dai N."/>
            <person name="Sheng W."/>
            <person name="Hou X."/>
            <person name="Wei L."/>
        </authorList>
    </citation>
    <scope>NUCLEOTIDE SEQUENCE</scope>
    <source>
        <strain evidence="5">K16</strain>
        <tissue evidence="5">Leaf</tissue>
    </source>
</reference>
<reference evidence="5" key="2">
    <citation type="journal article" date="2024" name="Plant">
        <title>Genomic evolution and insights into agronomic trait innovations of Sesamum species.</title>
        <authorList>
            <person name="Miao H."/>
            <person name="Wang L."/>
            <person name="Qu L."/>
            <person name="Liu H."/>
            <person name="Sun Y."/>
            <person name="Le M."/>
            <person name="Wang Q."/>
            <person name="Wei S."/>
            <person name="Zheng Y."/>
            <person name="Lin W."/>
            <person name="Duan Y."/>
            <person name="Cao H."/>
            <person name="Xiong S."/>
            <person name="Wang X."/>
            <person name="Wei L."/>
            <person name="Li C."/>
            <person name="Ma Q."/>
            <person name="Ju M."/>
            <person name="Zhao R."/>
            <person name="Li G."/>
            <person name="Mu C."/>
            <person name="Tian Q."/>
            <person name="Mei H."/>
            <person name="Zhang T."/>
            <person name="Gao T."/>
            <person name="Zhang H."/>
        </authorList>
    </citation>
    <scope>NUCLEOTIDE SEQUENCE</scope>
    <source>
        <strain evidence="5">K16</strain>
    </source>
</reference>
<dbReference type="AlphaFoldDB" id="A0AAE1VU88"/>
<dbReference type="GO" id="GO:0005524">
    <property type="term" value="F:ATP binding"/>
    <property type="evidence" value="ECO:0007669"/>
    <property type="project" value="UniProtKB-KW"/>
</dbReference>
<dbReference type="GO" id="GO:0016887">
    <property type="term" value="F:ATP hydrolysis activity"/>
    <property type="evidence" value="ECO:0007669"/>
    <property type="project" value="InterPro"/>
</dbReference>
<sequence length="184" mass="21007">MKKVKNHRPLHSKFTCFHPLSSAPFSLRRTEERKSRKEAAPGEAAAEVGYNTEKSDKEKNSLSIQHGYPHHTICYAMNRLMAYINKKSSSGVLLYGPPSTGKTLRANAVAITLLHPSSQLLAQNLLRSTWERNVSRVRKWFVMFFNLQKDNSPAIIFIDEMDRFEHAFDVKVIMETKRADTLGT</sequence>
<keyword evidence="2" id="KW-0067">ATP-binding</keyword>
<feature type="region of interest" description="Disordered" evidence="3">
    <location>
        <begin position="27"/>
        <end position="59"/>
    </location>
</feature>
<dbReference type="EMBL" id="JACGWL010000919">
    <property type="protein sequence ID" value="KAK4381262.1"/>
    <property type="molecule type" value="Genomic_DNA"/>
</dbReference>
<name>A0AAE1VU88_9LAMI</name>
<dbReference type="Pfam" id="PF00004">
    <property type="entry name" value="AAA"/>
    <property type="match status" value="1"/>
</dbReference>
<evidence type="ECO:0000256" key="1">
    <source>
        <dbReference type="ARBA" id="ARBA00022741"/>
    </source>
</evidence>
<accession>A0AAE1VU88</accession>
<evidence type="ECO:0000313" key="5">
    <source>
        <dbReference type="EMBL" id="KAK4381262.1"/>
    </source>
</evidence>
<evidence type="ECO:0000313" key="6">
    <source>
        <dbReference type="Proteomes" id="UP001289374"/>
    </source>
</evidence>
<protein>
    <submittedName>
        <fullName evidence="5">26S proteasome regulatory subunitB</fullName>
    </submittedName>
</protein>
<feature type="compositionally biased region" description="Basic and acidic residues" evidence="3">
    <location>
        <begin position="28"/>
        <end position="40"/>
    </location>
</feature>
<dbReference type="GO" id="GO:0000502">
    <property type="term" value="C:proteasome complex"/>
    <property type="evidence" value="ECO:0007669"/>
    <property type="project" value="UniProtKB-KW"/>
</dbReference>
<dbReference type="InterPro" id="IPR003959">
    <property type="entry name" value="ATPase_AAA_core"/>
</dbReference>
<gene>
    <name evidence="5" type="ORF">Sango_2984900</name>
</gene>
<evidence type="ECO:0000256" key="3">
    <source>
        <dbReference type="SAM" id="MobiDB-lite"/>
    </source>
</evidence>
<dbReference type="PANTHER" id="PTHR23073">
    <property type="entry name" value="26S PROTEASOME REGULATORY SUBUNIT"/>
    <property type="match status" value="1"/>
</dbReference>
<keyword evidence="6" id="KW-1185">Reference proteome</keyword>
<organism evidence="5 6">
    <name type="scientific">Sesamum angolense</name>
    <dbReference type="NCBI Taxonomy" id="2727404"/>
    <lineage>
        <taxon>Eukaryota</taxon>
        <taxon>Viridiplantae</taxon>
        <taxon>Streptophyta</taxon>
        <taxon>Embryophyta</taxon>
        <taxon>Tracheophyta</taxon>
        <taxon>Spermatophyta</taxon>
        <taxon>Magnoliopsida</taxon>
        <taxon>eudicotyledons</taxon>
        <taxon>Gunneridae</taxon>
        <taxon>Pentapetalae</taxon>
        <taxon>asterids</taxon>
        <taxon>lamiids</taxon>
        <taxon>Lamiales</taxon>
        <taxon>Pedaliaceae</taxon>
        <taxon>Sesamum</taxon>
    </lineage>
</organism>
<dbReference type="Proteomes" id="UP001289374">
    <property type="component" value="Unassembled WGS sequence"/>
</dbReference>